<keyword evidence="10 20" id="KW-0378">Hydrolase</keyword>
<dbReference type="Pfam" id="PF17900">
    <property type="entry name" value="Peptidase_M1_N"/>
    <property type="match status" value="1"/>
</dbReference>
<dbReference type="Proteomes" id="UP001154078">
    <property type="component" value="Chromosome 3"/>
</dbReference>
<dbReference type="GO" id="GO:0005886">
    <property type="term" value="C:plasma membrane"/>
    <property type="evidence" value="ECO:0007669"/>
    <property type="project" value="UniProtKB-SubCell"/>
</dbReference>
<dbReference type="GO" id="GO:0006508">
    <property type="term" value="P:proteolysis"/>
    <property type="evidence" value="ECO:0007669"/>
    <property type="project" value="UniProtKB-KW"/>
</dbReference>
<evidence type="ECO:0000256" key="6">
    <source>
        <dbReference type="ARBA" id="ARBA00022622"/>
    </source>
</evidence>
<keyword evidence="6" id="KW-0336">GPI-anchor</keyword>
<keyword evidence="4 20" id="KW-0031">Aminopeptidase</keyword>
<evidence type="ECO:0000259" key="23">
    <source>
        <dbReference type="Pfam" id="PF11838"/>
    </source>
</evidence>
<evidence type="ECO:0000256" key="1">
    <source>
        <dbReference type="ARBA" id="ARBA00000098"/>
    </source>
</evidence>
<comment type="similarity">
    <text evidence="3 20">Belongs to the peptidase M1 family.</text>
</comment>
<keyword evidence="9 21" id="KW-0732">Signal</keyword>
<keyword evidence="26" id="KW-1185">Reference proteome</keyword>
<dbReference type="InterPro" id="IPR027268">
    <property type="entry name" value="Peptidase_M4/M1_CTD_sf"/>
</dbReference>
<comment type="subcellular location">
    <subcellularLocation>
        <location evidence="2">Cell membrane</location>
        <topology evidence="2">Lipid-anchor</topology>
        <topology evidence="2">GPI-anchor</topology>
    </subcellularLocation>
</comment>
<accession>A0A9P0B1W2</accession>
<protein>
    <recommendedName>
        <fullName evidence="20">Aminopeptidase</fullName>
        <ecNumber evidence="20">3.4.11.-</ecNumber>
    </recommendedName>
</protein>
<dbReference type="Pfam" id="PF01433">
    <property type="entry name" value="Peptidase_M1"/>
    <property type="match status" value="1"/>
</dbReference>
<feature type="binding site" evidence="18">
    <location>
        <position position="332"/>
    </location>
    <ligand>
        <name>Zn(2+)</name>
        <dbReference type="ChEBI" id="CHEBI:29105"/>
        <note>catalytic</note>
    </ligand>
</feature>
<dbReference type="OrthoDB" id="10031169at2759"/>
<keyword evidence="20" id="KW-0812">Transmembrane</keyword>
<dbReference type="InterPro" id="IPR024571">
    <property type="entry name" value="ERAP1-like_C_dom"/>
</dbReference>
<dbReference type="PRINTS" id="PR00756">
    <property type="entry name" value="ALADIPTASE"/>
</dbReference>
<keyword evidence="12 20" id="KW-0482">Metalloprotease</keyword>
<evidence type="ECO:0000256" key="9">
    <source>
        <dbReference type="ARBA" id="ARBA00022729"/>
    </source>
</evidence>
<evidence type="ECO:0000256" key="8">
    <source>
        <dbReference type="ARBA" id="ARBA00022723"/>
    </source>
</evidence>
<feature type="binding site" evidence="18">
    <location>
        <position position="351"/>
    </location>
    <ligand>
        <name>Zn(2+)</name>
        <dbReference type="ChEBI" id="CHEBI:29105"/>
        <note>catalytic</note>
    </ligand>
</feature>
<evidence type="ECO:0000256" key="21">
    <source>
        <dbReference type="SAM" id="SignalP"/>
    </source>
</evidence>
<evidence type="ECO:0000256" key="10">
    <source>
        <dbReference type="ARBA" id="ARBA00022801"/>
    </source>
</evidence>
<evidence type="ECO:0000259" key="24">
    <source>
        <dbReference type="Pfam" id="PF17900"/>
    </source>
</evidence>
<name>A0A9P0B1W2_BRAAE</name>
<evidence type="ECO:0000256" key="20">
    <source>
        <dbReference type="RuleBase" id="RU364040"/>
    </source>
</evidence>
<dbReference type="Gene3D" id="2.60.40.1730">
    <property type="entry name" value="tricorn interacting facor f3 domain"/>
    <property type="match status" value="1"/>
</dbReference>
<feature type="site" description="Transition state stabilizer" evidence="19">
    <location>
        <position position="414"/>
    </location>
</feature>
<evidence type="ECO:0000256" key="7">
    <source>
        <dbReference type="ARBA" id="ARBA00022670"/>
    </source>
</evidence>
<evidence type="ECO:0000256" key="15">
    <source>
        <dbReference type="ARBA" id="ARBA00023180"/>
    </source>
</evidence>
<dbReference type="SUPFAM" id="SSF63737">
    <property type="entry name" value="Leukotriene A4 hydrolase N-terminal domain"/>
    <property type="match status" value="1"/>
</dbReference>
<reference evidence="25" key="1">
    <citation type="submission" date="2021-12" db="EMBL/GenBank/DDBJ databases">
        <authorList>
            <person name="King R."/>
        </authorList>
    </citation>
    <scope>NUCLEOTIDE SEQUENCE</scope>
</reference>
<evidence type="ECO:0000256" key="5">
    <source>
        <dbReference type="ARBA" id="ARBA00022475"/>
    </source>
</evidence>
<dbReference type="FunFam" id="2.60.40.1910:FF:000008">
    <property type="entry name" value="Aminopeptidase"/>
    <property type="match status" value="1"/>
</dbReference>
<dbReference type="InterPro" id="IPR050344">
    <property type="entry name" value="Peptidase_M1_aminopeptidases"/>
</dbReference>
<feature type="chain" id="PRO_5040197320" description="Aminopeptidase" evidence="21">
    <location>
        <begin position="22"/>
        <end position="920"/>
    </location>
</feature>
<evidence type="ECO:0000256" key="13">
    <source>
        <dbReference type="ARBA" id="ARBA00023136"/>
    </source>
</evidence>
<dbReference type="Gene3D" id="1.25.50.20">
    <property type="match status" value="1"/>
</dbReference>
<dbReference type="EMBL" id="OV121134">
    <property type="protein sequence ID" value="CAH0553352.1"/>
    <property type="molecule type" value="Genomic_DNA"/>
</dbReference>
<evidence type="ECO:0000256" key="16">
    <source>
        <dbReference type="ARBA" id="ARBA00023288"/>
    </source>
</evidence>
<dbReference type="CDD" id="cd09601">
    <property type="entry name" value="M1_APN-Q_like"/>
    <property type="match status" value="1"/>
</dbReference>
<evidence type="ECO:0000256" key="11">
    <source>
        <dbReference type="ARBA" id="ARBA00022833"/>
    </source>
</evidence>
<proteinExistence type="inferred from homology"/>
<keyword evidence="13 20" id="KW-0472">Membrane</keyword>
<feature type="active site" description="Proton acceptor" evidence="17">
    <location>
        <position position="329"/>
    </location>
</feature>
<dbReference type="FunFam" id="1.10.390.10:FF:000013">
    <property type="entry name" value="Aminopeptidase N"/>
    <property type="match status" value="1"/>
</dbReference>
<dbReference type="GO" id="GO:0098552">
    <property type="term" value="C:side of membrane"/>
    <property type="evidence" value="ECO:0007669"/>
    <property type="project" value="UniProtKB-KW"/>
</dbReference>
<evidence type="ECO:0000256" key="14">
    <source>
        <dbReference type="ARBA" id="ARBA00023157"/>
    </source>
</evidence>
<gene>
    <name evidence="25" type="ORF">MELIAE_LOCUS5362</name>
</gene>
<keyword evidence="15" id="KW-0325">Glycoprotein</keyword>
<dbReference type="EC" id="3.4.11.-" evidence="20"/>
<keyword evidence="16" id="KW-0449">Lipoprotein</keyword>
<dbReference type="InterPro" id="IPR014782">
    <property type="entry name" value="Peptidase_M1_dom"/>
</dbReference>
<sequence>MIYKHLILLLSSGVLLAPADTASETPNYRLPKTHLPNEYNLTLKLNSGTFKGKSKTFTGTVIINITVLDKSSKEIKLHADSTYITVNSVKLNGVTELSHTIDVTSILTIDLGTETTKDSLSLTIKFKGIHREDMNGFYLSNYQEKNTAKYLVTTQFQPTHARSAFPCFDEPEFKATFQVKIEHPKSVTALSNTKGTTTNEWFSSTTTFEKTPIMSTYLLAFIVSEFTCTESKTDAISFPHSVCSRNETIEMRQLALMDGPLILAELNNYTGILYETHMHKMHQLAIPDFSAGAMENWGLVTYREIYLLWSEKESTNINKQQISTVIAHELAHQWFGNLVTTRWWDTTFLNEGFATYFEYFITHKIHPDWELDKQFIIDEYHSAFEADCVISAGALKSNVSSPSEVSAIFNTISYSKGGSILRMVEHILGSSVFQSGLQAYLKERSLNYTEPKFLWESLNAVSQSLLNDLDLNTVMKNWVENPGYPLVTVNVTGNKVELTQKRFLIGNDPNKTNWHIPISYTQSTDKNKFANTFPQTWLKPNESLKFAVNESSEWIILNNQHAGYFRVNYDDVSWEKIRLALKKDDFDGIHELNRAQIANDVFGLAKTGYISYGKAFAILEFLETDVSYYSWSSAVSGFNYLLKRLGTGSTLGQSIQAHSRKLITKLYESVPFSKLNNTDHIYTAKQVMALSYACQIGIESCKTAALGEFDKYKTTKIRPDPNLRKIAYCNGLRYSKDKSNWEYLWDSYKSTDDASEKMTILSALSCTTDKELLNKYLEFSIDSSSGIRSQDSLSVFSAVYSNFDGVEVAFNFLKNNYVQIKTSYKSLNALVAGLADTFTTNGQINELKEFIKSLDTQEYSGFITAAKGALKSAESNVEWVEKYKKELNEYYGIPQPGSSCILMISVNVFVISLIGLLFLI</sequence>
<evidence type="ECO:0000256" key="2">
    <source>
        <dbReference type="ARBA" id="ARBA00004609"/>
    </source>
</evidence>
<keyword evidence="5" id="KW-1003">Cell membrane</keyword>
<dbReference type="PANTHER" id="PTHR11533:SF301">
    <property type="entry name" value="AMINOPEPTIDASE"/>
    <property type="match status" value="1"/>
</dbReference>
<dbReference type="GO" id="GO:0042277">
    <property type="term" value="F:peptide binding"/>
    <property type="evidence" value="ECO:0007669"/>
    <property type="project" value="TreeGrafter"/>
</dbReference>
<dbReference type="InterPro" id="IPR042097">
    <property type="entry name" value="Aminopeptidase_N-like_N_sf"/>
</dbReference>
<keyword evidence="14" id="KW-1015">Disulfide bond</keyword>
<dbReference type="GO" id="GO:0008270">
    <property type="term" value="F:zinc ion binding"/>
    <property type="evidence" value="ECO:0007669"/>
    <property type="project" value="UniProtKB-UniRule"/>
</dbReference>
<evidence type="ECO:0000313" key="26">
    <source>
        <dbReference type="Proteomes" id="UP001154078"/>
    </source>
</evidence>
<keyword evidence="7 20" id="KW-0645">Protease</keyword>
<evidence type="ECO:0000313" key="25">
    <source>
        <dbReference type="EMBL" id="CAH0553352.1"/>
    </source>
</evidence>
<evidence type="ECO:0000259" key="22">
    <source>
        <dbReference type="Pfam" id="PF01433"/>
    </source>
</evidence>
<comment type="catalytic activity">
    <reaction evidence="1">
        <text>Release of an N-terminal amino acid, Xaa-|-Yaa- from a peptide, amide or arylamide. Xaa is preferably Ala, but may be most amino acids including Pro (slow action). When a terminal hydrophobic residue is followed by a prolyl residue, the two may be released as an intact Xaa-Pro dipeptide.</text>
        <dbReference type="EC" id="3.4.11.2"/>
    </reaction>
</comment>
<dbReference type="PANTHER" id="PTHR11533">
    <property type="entry name" value="PROTEASE M1 ZINC METALLOPROTEASE"/>
    <property type="match status" value="1"/>
</dbReference>
<evidence type="ECO:0000256" key="19">
    <source>
        <dbReference type="PIRSR" id="PIRSR634016-4"/>
    </source>
</evidence>
<dbReference type="InterPro" id="IPR001930">
    <property type="entry name" value="Peptidase_M1"/>
</dbReference>
<dbReference type="GO" id="GO:0043171">
    <property type="term" value="P:peptide catabolic process"/>
    <property type="evidence" value="ECO:0007669"/>
    <property type="project" value="TreeGrafter"/>
</dbReference>
<evidence type="ECO:0000256" key="12">
    <source>
        <dbReference type="ARBA" id="ARBA00023049"/>
    </source>
</evidence>
<dbReference type="AlphaFoldDB" id="A0A9P0B1W2"/>
<feature type="signal peptide" evidence="21">
    <location>
        <begin position="1"/>
        <end position="21"/>
    </location>
</feature>
<dbReference type="GO" id="GO:0070006">
    <property type="term" value="F:metalloaminopeptidase activity"/>
    <property type="evidence" value="ECO:0007669"/>
    <property type="project" value="TreeGrafter"/>
</dbReference>
<dbReference type="GO" id="GO:0005737">
    <property type="term" value="C:cytoplasm"/>
    <property type="evidence" value="ECO:0007669"/>
    <property type="project" value="TreeGrafter"/>
</dbReference>
<dbReference type="Gene3D" id="1.10.390.10">
    <property type="entry name" value="Neutral Protease Domain 2"/>
    <property type="match status" value="1"/>
</dbReference>
<feature type="binding site" evidence="18">
    <location>
        <position position="328"/>
    </location>
    <ligand>
        <name>Zn(2+)</name>
        <dbReference type="ChEBI" id="CHEBI:29105"/>
        <note>catalytic</note>
    </ligand>
</feature>
<comment type="cofactor">
    <cofactor evidence="18 20">
        <name>Zn(2+)</name>
        <dbReference type="ChEBI" id="CHEBI:29105"/>
    </cofactor>
    <text evidence="18 20">Binds 1 zinc ion per subunit.</text>
</comment>
<feature type="domain" description="ERAP1-like C-terminal" evidence="23">
    <location>
        <begin position="554"/>
        <end position="860"/>
    </location>
</feature>
<keyword evidence="8 18" id="KW-0479">Metal-binding</keyword>
<dbReference type="Pfam" id="PF11838">
    <property type="entry name" value="ERAP1_C"/>
    <property type="match status" value="1"/>
</dbReference>
<feature type="transmembrane region" description="Helical" evidence="20">
    <location>
        <begin position="901"/>
        <end position="919"/>
    </location>
</feature>
<evidence type="ECO:0000256" key="3">
    <source>
        <dbReference type="ARBA" id="ARBA00010136"/>
    </source>
</evidence>
<evidence type="ECO:0000256" key="18">
    <source>
        <dbReference type="PIRSR" id="PIRSR634016-3"/>
    </source>
</evidence>
<dbReference type="GO" id="GO:0005615">
    <property type="term" value="C:extracellular space"/>
    <property type="evidence" value="ECO:0007669"/>
    <property type="project" value="TreeGrafter"/>
</dbReference>
<feature type="domain" description="Peptidase M1 membrane alanine aminopeptidase" evidence="22">
    <location>
        <begin position="264"/>
        <end position="478"/>
    </location>
</feature>
<dbReference type="GO" id="GO:0016285">
    <property type="term" value="F:alanyl aminopeptidase activity"/>
    <property type="evidence" value="ECO:0007669"/>
    <property type="project" value="UniProtKB-EC"/>
</dbReference>
<evidence type="ECO:0000256" key="4">
    <source>
        <dbReference type="ARBA" id="ARBA00022438"/>
    </source>
</evidence>
<keyword evidence="11 18" id="KW-0862">Zinc</keyword>
<dbReference type="FunFam" id="1.25.50.20:FF:000001">
    <property type="entry name" value="Aminopeptidase"/>
    <property type="match status" value="1"/>
</dbReference>
<keyword evidence="20" id="KW-1133">Transmembrane helix</keyword>
<dbReference type="InterPro" id="IPR034016">
    <property type="entry name" value="M1_APN-typ"/>
</dbReference>
<dbReference type="InterPro" id="IPR045357">
    <property type="entry name" value="Aminopeptidase_N-like_N"/>
</dbReference>
<dbReference type="SUPFAM" id="SSF55486">
    <property type="entry name" value="Metalloproteases ('zincins'), catalytic domain"/>
    <property type="match status" value="1"/>
</dbReference>
<organism evidence="25 26">
    <name type="scientific">Brassicogethes aeneus</name>
    <name type="common">Rape pollen beetle</name>
    <name type="synonym">Meligethes aeneus</name>
    <dbReference type="NCBI Taxonomy" id="1431903"/>
    <lineage>
        <taxon>Eukaryota</taxon>
        <taxon>Metazoa</taxon>
        <taxon>Ecdysozoa</taxon>
        <taxon>Arthropoda</taxon>
        <taxon>Hexapoda</taxon>
        <taxon>Insecta</taxon>
        <taxon>Pterygota</taxon>
        <taxon>Neoptera</taxon>
        <taxon>Endopterygota</taxon>
        <taxon>Coleoptera</taxon>
        <taxon>Polyphaga</taxon>
        <taxon>Cucujiformia</taxon>
        <taxon>Nitidulidae</taxon>
        <taxon>Meligethinae</taxon>
        <taxon>Brassicogethes</taxon>
    </lineage>
</organism>
<dbReference type="Gene3D" id="2.60.40.1910">
    <property type="match status" value="1"/>
</dbReference>
<feature type="domain" description="Aminopeptidase N-like N-terminal" evidence="24">
    <location>
        <begin position="36"/>
        <end position="218"/>
    </location>
</feature>
<evidence type="ECO:0000256" key="17">
    <source>
        <dbReference type="PIRSR" id="PIRSR634016-1"/>
    </source>
</evidence>